<accession>A0A7W3Y0N3</accession>
<dbReference type="Gene3D" id="1.20.1290.10">
    <property type="entry name" value="AhpD-like"/>
    <property type="match status" value="1"/>
</dbReference>
<protein>
    <submittedName>
        <fullName evidence="3">Carboxymuconolactone decarboxylase family protein</fullName>
    </submittedName>
</protein>
<dbReference type="Pfam" id="PF02627">
    <property type="entry name" value="CMD"/>
    <property type="match status" value="1"/>
</dbReference>
<proteinExistence type="predicted"/>
<dbReference type="EMBL" id="VKHT01000082">
    <property type="protein sequence ID" value="MBB0243476.1"/>
    <property type="molecule type" value="Genomic_DNA"/>
</dbReference>
<organism evidence="3 4">
    <name type="scientific">Streptomyces alkaliphilus</name>
    <dbReference type="NCBI Taxonomy" id="1472722"/>
    <lineage>
        <taxon>Bacteria</taxon>
        <taxon>Bacillati</taxon>
        <taxon>Actinomycetota</taxon>
        <taxon>Actinomycetes</taxon>
        <taxon>Kitasatosporales</taxon>
        <taxon>Streptomycetaceae</taxon>
        <taxon>Streptomyces</taxon>
    </lineage>
</organism>
<name>A0A7W3Y0N3_9ACTN</name>
<dbReference type="SUPFAM" id="SSF69118">
    <property type="entry name" value="AhpD-like"/>
    <property type="match status" value="1"/>
</dbReference>
<evidence type="ECO:0000313" key="4">
    <source>
        <dbReference type="Proteomes" id="UP000538929"/>
    </source>
</evidence>
<feature type="region of interest" description="Disordered" evidence="1">
    <location>
        <begin position="1"/>
        <end position="24"/>
    </location>
</feature>
<feature type="compositionally biased region" description="Low complexity" evidence="1">
    <location>
        <begin position="1"/>
        <end position="11"/>
    </location>
</feature>
<reference evidence="4" key="1">
    <citation type="submission" date="2019-10" db="EMBL/GenBank/DDBJ databases">
        <title>Streptomyces sp. nov., a novel actinobacterium isolated from alkaline environment.</title>
        <authorList>
            <person name="Golinska P."/>
        </authorList>
    </citation>
    <scope>NUCLEOTIDE SEQUENCE [LARGE SCALE GENOMIC DNA]</scope>
    <source>
        <strain evidence="4">DSM 42118</strain>
    </source>
</reference>
<dbReference type="AlphaFoldDB" id="A0A7W3Y0N3"/>
<evidence type="ECO:0000256" key="1">
    <source>
        <dbReference type="SAM" id="MobiDB-lite"/>
    </source>
</evidence>
<sequence>MTETAGTHTVGDGFGGTVGDEERHKRGMDRMRQVLGPHADTVLGDLAEVAPELGRFIVEFAYGEVHSSPGLDHRQRSLVAISVLSGIGGCDPALGLHVHGALNVGLDPSEIVEAVMQCAVYAGFPRALCAMAVVRKVFEERGVLPRE</sequence>
<feature type="domain" description="Carboxymuconolactone decarboxylase-like" evidence="2">
    <location>
        <begin position="51"/>
        <end position="135"/>
    </location>
</feature>
<dbReference type="InterPro" id="IPR052512">
    <property type="entry name" value="4CMD/NDH-1_regulator"/>
</dbReference>
<evidence type="ECO:0000259" key="2">
    <source>
        <dbReference type="Pfam" id="PF02627"/>
    </source>
</evidence>
<dbReference type="PANTHER" id="PTHR33570">
    <property type="entry name" value="4-CARBOXYMUCONOLACTONE DECARBOXYLASE FAMILY PROTEIN"/>
    <property type="match status" value="1"/>
</dbReference>
<keyword evidence="4" id="KW-1185">Reference proteome</keyword>
<gene>
    <name evidence="3" type="ORF">FNQ90_04975</name>
</gene>
<dbReference type="InterPro" id="IPR029032">
    <property type="entry name" value="AhpD-like"/>
</dbReference>
<dbReference type="Proteomes" id="UP000538929">
    <property type="component" value="Unassembled WGS sequence"/>
</dbReference>
<comment type="caution">
    <text evidence="3">The sequence shown here is derived from an EMBL/GenBank/DDBJ whole genome shotgun (WGS) entry which is preliminary data.</text>
</comment>
<dbReference type="GO" id="GO:0051920">
    <property type="term" value="F:peroxiredoxin activity"/>
    <property type="evidence" value="ECO:0007669"/>
    <property type="project" value="InterPro"/>
</dbReference>
<dbReference type="InterPro" id="IPR003779">
    <property type="entry name" value="CMD-like"/>
</dbReference>
<evidence type="ECO:0000313" key="3">
    <source>
        <dbReference type="EMBL" id="MBB0243476.1"/>
    </source>
</evidence>
<dbReference type="PANTHER" id="PTHR33570:SF10">
    <property type="entry name" value="GAMMA-CARBOXYMUCONOLACTONE DECARBOXYLASE"/>
    <property type="match status" value="1"/>
</dbReference>
<dbReference type="RefSeq" id="WP_182605143.1">
    <property type="nucleotide sequence ID" value="NZ_VKHT01000082.1"/>
</dbReference>